<dbReference type="PANTHER" id="PTHR39210:SF1">
    <property type="entry name" value="HEPARIN-SULFATE LYASE"/>
    <property type="match status" value="1"/>
</dbReference>
<feature type="domain" description="Heparinase II/III-like C-terminal" evidence="5">
    <location>
        <begin position="528"/>
        <end position="615"/>
    </location>
</feature>
<name>A0ABY3SL88_9BACL</name>
<evidence type="ECO:0000259" key="5">
    <source>
        <dbReference type="Pfam" id="PF07940"/>
    </source>
</evidence>
<keyword evidence="3" id="KW-0574">Periplasm</keyword>
<dbReference type="SUPFAM" id="SSF48230">
    <property type="entry name" value="Chondroitin AC/alginate lyase"/>
    <property type="match status" value="1"/>
</dbReference>
<evidence type="ECO:0000256" key="1">
    <source>
        <dbReference type="ARBA" id="ARBA00004418"/>
    </source>
</evidence>
<comment type="subcellular location">
    <subcellularLocation>
        <location evidence="1">Periplasm</location>
    </subcellularLocation>
</comment>
<dbReference type="PANTHER" id="PTHR39210">
    <property type="entry name" value="HEPARIN-SULFATE LYASE"/>
    <property type="match status" value="1"/>
</dbReference>
<reference evidence="6 7" key="1">
    <citation type="journal article" date="2024" name="Int. J. Syst. Evol. Microbiol.">
        <title>Paenibacillus hexagrammi sp. nov., a novel bacterium isolated from the gut content of Hexagrammos agrammus.</title>
        <authorList>
            <person name="Jung H.K."/>
            <person name="Kim D.G."/>
            <person name="Zin H."/>
            <person name="Park J."/>
            <person name="Jung H."/>
            <person name="Kim Y.O."/>
            <person name="Kong H.J."/>
            <person name="Kim J.W."/>
            <person name="Kim Y.S."/>
        </authorList>
    </citation>
    <scope>NUCLEOTIDE SEQUENCE [LARGE SCALE GENOMIC DNA]</scope>
    <source>
        <strain evidence="6 7">YPD9-1</strain>
    </source>
</reference>
<dbReference type="EMBL" id="CP090978">
    <property type="protein sequence ID" value="UJF34814.1"/>
    <property type="molecule type" value="Genomic_DNA"/>
</dbReference>
<organism evidence="6 7">
    <name type="scientific">Paenibacillus hexagrammi</name>
    <dbReference type="NCBI Taxonomy" id="2908839"/>
    <lineage>
        <taxon>Bacteria</taxon>
        <taxon>Bacillati</taxon>
        <taxon>Bacillota</taxon>
        <taxon>Bacilli</taxon>
        <taxon>Bacillales</taxon>
        <taxon>Paenibacillaceae</taxon>
        <taxon>Paenibacillus</taxon>
    </lineage>
</organism>
<proteinExistence type="predicted"/>
<accession>A0ABY3SL88</accession>
<protein>
    <submittedName>
        <fullName evidence="6">Heparinase II/III-family protein</fullName>
    </submittedName>
</protein>
<sequence length="849" mass="96610">MNSYSTSFTNSRPFACYDADQLAEIRSRFYKQSELLHEYERQLLLSNTFAHEELSLPMQQRGAFRTDPFVFQTPENAGYMKFAVHIQGKGEAWIKQLQLTHSERGIPVPLINGSFEDELHGWSVTAQSSSSSFRLEPSELPRLGQRMYVKNLSADDEVLLSYNHSIPVRAQQCYSLQTILRMDDPLSDGVYVKVCFLDMEGRPIEVEYTSPSFNRRTPTLWASLLETAGADANVYMVTEDLEYADRAKRKLLYMLPDMCQGMDIFKATGWHIDDNYGAVHIGRGIAVLSVIYDQIADSGVILPEEDKVIKSLFRYIAGMMMDTAYYRYDLEQFPDEKGGKRSNWNADRATGIGIYALVFPEEELAETYLEHACSVVDWQLEHVVDQDGAWPENIRYHGAVLHRYFLFFALLQRLRGIDYFSRDKVKRMYRFLIGTVTPKDLVQGGVGSSPTLLSPAVGDSTVHDQWFRLFSYAAPFYAETDPQLSREMMWAWKHGGGVLRDTGAHPCALLALLYPQSELPQEAPALTSVHYPGIGYVIFRQHFGQWGRENYSIFETSPLTYHAHHDEGHFSIWANGTPLTLDPGTGGYYNGDRHWYVNGHAHNVVQFLDETGHIQNGPLKSMCEEIYFSDPLDYVRSFIPDVHTEVYRRHFAYVKAGADVYVVWDHIRSQNCSVWNLHTMSSSSEIERNRVTARCLNEMNLEVTFLQPDRFSVTRDYGAVSGDYPLAVQEHLQISGDSGSGYLTLLYPKTNNSSGIIAHRLPIDPELTEGLQMYKVLREEQILFYLLVNGTDQSYTFSFQANAALWNPLSKASHPPDHSGQCHAQVDGGRLAILMEAVFRFAKPSDSEK</sequence>
<evidence type="ECO:0000256" key="2">
    <source>
        <dbReference type="ARBA" id="ARBA00022729"/>
    </source>
</evidence>
<evidence type="ECO:0000256" key="4">
    <source>
        <dbReference type="ARBA" id="ARBA00023239"/>
    </source>
</evidence>
<dbReference type="Proteomes" id="UP001649230">
    <property type="component" value="Chromosome"/>
</dbReference>
<evidence type="ECO:0000256" key="3">
    <source>
        <dbReference type="ARBA" id="ARBA00022764"/>
    </source>
</evidence>
<dbReference type="InterPro" id="IPR012480">
    <property type="entry name" value="Hepar_II_III_C"/>
</dbReference>
<dbReference type="InterPro" id="IPR008929">
    <property type="entry name" value="Chondroitin_lyas"/>
</dbReference>
<evidence type="ECO:0000313" key="6">
    <source>
        <dbReference type="EMBL" id="UJF34814.1"/>
    </source>
</evidence>
<dbReference type="Pfam" id="PF07940">
    <property type="entry name" value="Hepar_II_III_C"/>
    <property type="match status" value="1"/>
</dbReference>
<dbReference type="Gene3D" id="2.70.98.70">
    <property type="match status" value="1"/>
</dbReference>
<evidence type="ECO:0000313" key="7">
    <source>
        <dbReference type="Proteomes" id="UP001649230"/>
    </source>
</evidence>
<keyword evidence="4" id="KW-0456">Lyase</keyword>
<dbReference type="Gene3D" id="1.50.10.100">
    <property type="entry name" value="Chondroitin AC/alginate lyase"/>
    <property type="match status" value="1"/>
</dbReference>
<gene>
    <name evidence="6" type="ORF">L0M14_06565</name>
</gene>
<keyword evidence="2" id="KW-0732">Signal</keyword>
<dbReference type="RefSeq" id="WP_235121387.1">
    <property type="nucleotide sequence ID" value="NZ_CP090978.1"/>
</dbReference>
<keyword evidence="7" id="KW-1185">Reference proteome</keyword>